<organism evidence="8 9">
    <name type="scientific">Mucilaginibacter pedocola</name>
    <dbReference type="NCBI Taxonomy" id="1792845"/>
    <lineage>
        <taxon>Bacteria</taxon>
        <taxon>Pseudomonadati</taxon>
        <taxon>Bacteroidota</taxon>
        <taxon>Sphingobacteriia</taxon>
        <taxon>Sphingobacteriales</taxon>
        <taxon>Sphingobacteriaceae</taxon>
        <taxon>Mucilaginibacter</taxon>
    </lineage>
</organism>
<keyword evidence="9" id="KW-1185">Reference proteome</keyword>
<comment type="caution">
    <text evidence="8">The sequence shown here is derived from an EMBL/GenBank/DDBJ whole genome shotgun (WGS) entry which is preliminary data.</text>
</comment>
<dbReference type="PANTHER" id="PTHR43811">
    <property type="entry name" value="FKBP-TYPE PEPTIDYL-PROLYL CIS-TRANS ISOMERASE FKPA"/>
    <property type="match status" value="1"/>
</dbReference>
<protein>
    <recommendedName>
        <fullName evidence="6">Peptidyl-prolyl cis-trans isomerase</fullName>
        <ecNumber evidence="6">5.2.1.8</ecNumber>
    </recommendedName>
</protein>
<accession>A0A1S9PHN8</accession>
<evidence type="ECO:0000313" key="8">
    <source>
        <dbReference type="EMBL" id="OOQ60472.1"/>
    </source>
</evidence>
<dbReference type="SUPFAM" id="SSF54534">
    <property type="entry name" value="FKBP-like"/>
    <property type="match status" value="1"/>
</dbReference>
<dbReference type="InterPro" id="IPR001179">
    <property type="entry name" value="PPIase_FKBP_dom"/>
</dbReference>
<evidence type="ECO:0000256" key="2">
    <source>
        <dbReference type="ARBA" id="ARBA00006577"/>
    </source>
</evidence>
<dbReference type="AlphaFoldDB" id="A0A1S9PHN8"/>
<gene>
    <name evidence="8" type="ORF">BC343_24565</name>
</gene>
<dbReference type="OrthoDB" id="669809at2"/>
<dbReference type="PANTHER" id="PTHR43811:SF19">
    <property type="entry name" value="39 KDA FK506-BINDING NUCLEAR PROTEIN"/>
    <property type="match status" value="1"/>
</dbReference>
<dbReference type="STRING" id="1792845.BC343_24565"/>
<dbReference type="Gene3D" id="3.10.50.40">
    <property type="match status" value="1"/>
</dbReference>
<name>A0A1S9PHN8_9SPHI</name>
<dbReference type="RefSeq" id="WP_078347477.1">
    <property type="nucleotide sequence ID" value="NZ_MBTF01000006.1"/>
</dbReference>
<comment type="similarity">
    <text evidence="2 6">Belongs to the FKBP-type PPIase family.</text>
</comment>
<sequence length="156" mass="16309">MKRYLLIISLLAIGLSACKKDKTVSVEEQANIDDKAIQAYLAANPSITATKDPSGVYYQNITPGTGSNPTAASTVSVNYVGKLLSGSQFDSGTYTTGLAAGSQVIEGWKIGLLHAKKDGRILLIIPSRYGYGPSGSGPIPANAVITFTIDVLSITN</sequence>
<dbReference type="Proteomes" id="UP000189739">
    <property type="component" value="Unassembled WGS sequence"/>
</dbReference>
<evidence type="ECO:0000256" key="5">
    <source>
        <dbReference type="PROSITE-ProRule" id="PRU00277"/>
    </source>
</evidence>
<dbReference type="InterPro" id="IPR046357">
    <property type="entry name" value="PPIase_dom_sf"/>
</dbReference>
<evidence type="ECO:0000256" key="4">
    <source>
        <dbReference type="ARBA" id="ARBA00023235"/>
    </source>
</evidence>
<keyword evidence="4 5" id="KW-0413">Isomerase</keyword>
<evidence type="ECO:0000256" key="3">
    <source>
        <dbReference type="ARBA" id="ARBA00023110"/>
    </source>
</evidence>
<proteinExistence type="inferred from homology"/>
<reference evidence="8 9" key="1">
    <citation type="submission" date="2016-07" db="EMBL/GenBank/DDBJ databases">
        <title>Genomic analysis of zinc-resistant bacterium Mucilaginibacter pedocola TBZ30.</title>
        <authorList>
            <person name="Huang J."/>
            <person name="Tang J."/>
        </authorList>
    </citation>
    <scope>NUCLEOTIDE SEQUENCE [LARGE SCALE GENOMIC DNA]</scope>
    <source>
        <strain evidence="8 9">TBZ30</strain>
    </source>
</reference>
<evidence type="ECO:0000256" key="1">
    <source>
        <dbReference type="ARBA" id="ARBA00000971"/>
    </source>
</evidence>
<dbReference type="Pfam" id="PF00254">
    <property type="entry name" value="FKBP_C"/>
    <property type="match status" value="1"/>
</dbReference>
<feature type="domain" description="PPIase FKBP-type" evidence="7">
    <location>
        <begin position="72"/>
        <end position="155"/>
    </location>
</feature>
<dbReference type="GO" id="GO:0003755">
    <property type="term" value="F:peptidyl-prolyl cis-trans isomerase activity"/>
    <property type="evidence" value="ECO:0007669"/>
    <property type="project" value="UniProtKB-UniRule"/>
</dbReference>
<evidence type="ECO:0000259" key="7">
    <source>
        <dbReference type="PROSITE" id="PS50059"/>
    </source>
</evidence>
<dbReference type="PROSITE" id="PS51257">
    <property type="entry name" value="PROKAR_LIPOPROTEIN"/>
    <property type="match status" value="1"/>
</dbReference>
<evidence type="ECO:0000256" key="6">
    <source>
        <dbReference type="RuleBase" id="RU003915"/>
    </source>
</evidence>
<evidence type="ECO:0000313" key="9">
    <source>
        <dbReference type="Proteomes" id="UP000189739"/>
    </source>
</evidence>
<dbReference type="PROSITE" id="PS50059">
    <property type="entry name" value="FKBP_PPIASE"/>
    <property type="match status" value="1"/>
</dbReference>
<dbReference type="EMBL" id="MBTF01000006">
    <property type="protein sequence ID" value="OOQ60472.1"/>
    <property type="molecule type" value="Genomic_DNA"/>
</dbReference>
<comment type="catalytic activity">
    <reaction evidence="1 5 6">
        <text>[protein]-peptidylproline (omega=180) = [protein]-peptidylproline (omega=0)</text>
        <dbReference type="Rhea" id="RHEA:16237"/>
        <dbReference type="Rhea" id="RHEA-COMP:10747"/>
        <dbReference type="Rhea" id="RHEA-COMP:10748"/>
        <dbReference type="ChEBI" id="CHEBI:83833"/>
        <dbReference type="ChEBI" id="CHEBI:83834"/>
        <dbReference type="EC" id="5.2.1.8"/>
    </reaction>
</comment>
<dbReference type="EC" id="5.2.1.8" evidence="6"/>
<keyword evidence="3 5" id="KW-0697">Rotamase</keyword>